<dbReference type="InterPro" id="IPR003593">
    <property type="entry name" value="AAA+_ATPase"/>
</dbReference>
<dbReference type="EMBL" id="FNFF01000018">
    <property type="protein sequence ID" value="SDL10603.1"/>
    <property type="molecule type" value="Genomic_DNA"/>
</dbReference>
<dbReference type="STRING" id="417292.SAMN05421806_118118"/>
<keyword evidence="1" id="KW-0813">Transport</keyword>
<accession>A0A1G9HDN5</accession>
<organism evidence="5 6">
    <name type="scientific">Streptomyces indicus</name>
    <dbReference type="NCBI Taxonomy" id="417292"/>
    <lineage>
        <taxon>Bacteria</taxon>
        <taxon>Bacillati</taxon>
        <taxon>Actinomycetota</taxon>
        <taxon>Actinomycetes</taxon>
        <taxon>Kitasatosporales</taxon>
        <taxon>Streptomycetaceae</taxon>
        <taxon>Streptomyces</taxon>
    </lineage>
</organism>
<dbReference type="PROSITE" id="PS00211">
    <property type="entry name" value="ABC_TRANSPORTER_1"/>
    <property type="match status" value="1"/>
</dbReference>
<dbReference type="SMART" id="SM00382">
    <property type="entry name" value="AAA"/>
    <property type="match status" value="1"/>
</dbReference>
<evidence type="ECO:0000256" key="1">
    <source>
        <dbReference type="ARBA" id="ARBA00022448"/>
    </source>
</evidence>
<dbReference type="PANTHER" id="PTHR42939:SF1">
    <property type="entry name" value="ABC TRANSPORTER ATP-BINDING PROTEIN ALBC-RELATED"/>
    <property type="match status" value="1"/>
</dbReference>
<dbReference type="GO" id="GO:0005524">
    <property type="term" value="F:ATP binding"/>
    <property type="evidence" value="ECO:0007669"/>
    <property type="project" value="UniProtKB-KW"/>
</dbReference>
<evidence type="ECO:0000313" key="5">
    <source>
        <dbReference type="EMBL" id="SDL10603.1"/>
    </source>
</evidence>
<keyword evidence="2" id="KW-0547">Nucleotide-binding</keyword>
<feature type="domain" description="ABC transporter" evidence="4">
    <location>
        <begin position="8"/>
        <end position="236"/>
    </location>
</feature>
<dbReference type="Proteomes" id="UP000199155">
    <property type="component" value="Unassembled WGS sequence"/>
</dbReference>
<dbReference type="OrthoDB" id="9804819at2"/>
<dbReference type="SUPFAM" id="SSF52540">
    <property type="entry name" value="P-loop containing nucleoside triphosphate hydrolases"/>
    <property type="match status" value="1"/>
</dbReference>
<reference evidence="5 6" key="1">
    <citation type="submission" date="2016-10" db="EMBL/GenBank/DDBJ databases">
        <authorList>
            <person name="de Groot N.N."/>
        </authorList>
    </citation>
    <scope>NUCLEOTIDE SEQUENCE [LARGE SCALE GENOMIC DNA]</scope>
    <source>
        <strain evidence="5 6">CGMCC 4.5727</strain>
    </source>
</reference>
<dbReference type="PANTHER" id="PTHR42939">
    <property type="entry name" value="ABC TRANSPORTER ATP-BINDING PROTEIN ALBC-RELATED"/>
    <property type="match status" value="1"/>
</dbReference>
<dbReference type="CDD" id="cd03230">
    <property type="entry name" value="ABC_DR_subfamily_A"/>
    <property type="match status" value="1"/>
</dbReference>
<dbReference type="RefSeq" id="WP_093616383.1">
    <property type="nucleotide sequence ID" value="NZ_FNFF01000018.1"/>
</dbReference>
<evidence type="ECO:0000313" key="6">
    <source>
        <dbReference type="Proteomes" id="UP000199155"/>
    </source>
</evidence>
<proteinExistence type="predicted"/>
<protein>
    <submittedName>
        <fullName evidence="5">ABC-2 type transport system ATP-binding protein</fullName>
    </submittedName>
</protein>
<evidence type="ECO:0000256" key="3">
    <source>
        <dbReference type="ARBA" id="ARBA00022840"/>
    </source>
</evidence>
<keyword evidence="6" id="KW-1185">Reference proteome</keyword>
<dbReference type="InterPro" id="IPR051782">
    <property type="entry name" value="ABC_Transporter_VariousFunc"/>
</dbReference>
<dbReference type="PROSITE" id="PS50893">
    <property type="entry name" value="ABC_TRANSPORTER_2"/>
    <property type="match status" value="1"/>
</dbReference>
<sequence length="294" mass="30463">MSGPEWAVEASGLVMRYGRRRARVLDDCTFAVPAGRVCGLVGPNGAGKSTLLALAAGLLRPSGGELKVLGAVPPGARADVAYVAQSKPLPAQLTVASVLRLGAELNRSSGRWSASAAETIAYEQGGLDPKARIRSLSGGQRTRVALALAFGKRARLMLLDEPMADLDPVARQELMGALMAEAAEHGTTIVMSSHVLPELEGTCDHLVLLGGGRVRLAGAVDELVSSHVLLTGTGPLDGQRVVEHRPAGRGATALVRRGEALPPGWDAVEPSLEEIVLAHLRTASGPAVPEEAAV</sequence>
<dbReference type="InterPro" id="IPR017871">
    <property type="entry name" value="ABC_transporter-like_CS"/>
</dbReference>
<evidence type="ECO:0000256" key="2">
    <source>
        <dbReference type="ARBA" id="ARBA00022741"/>
    </source>
</evidence>
<dbReference type="GO" id="GO:0016887">
    <property type="term" value="F:ATP hydrolysis activity"/>
    <property type="evidence" value="ECO:0007669"/>
    <property type="project" value="InterPro"/>
</dbReference>
<keyword evidence="3 5" id="KW-0067">ATP-binding</keyword>
<dbReference type="InterPro" id="IPR003439">
    <property type="entry name" value="ABC_transporter-like_ATP-bd"/>
</dbReference>
<dbReference type="Gene3D" id="3.40.50.300">
    <property type="entry name" value="P-loop containing nucleotide triphosphate hydrolases"/>
    <property type="match status" value="1"/>
</dbReference>
<gene>
    <name evidence="5" type="ORF">SAMN05421806_118118</name>
</gene>
<dbReference type="AlphaFoldDB" id="A0A1G9HDN5"/>
<dbReference type="InterPro" id="IPR027417">
    <property type="entry name" value="P-loop_NTPase"/>
</dbReference>
<evidence type="ECO:0000259" key="4">
    <source>
        <dbReference type="PROSITE" id="PS50893"/>
    </source>
</evidence>
<name>A0A1G9HDN5_9ACTN</name>
<dbReference type="Pfam" id="PF00005">
    <property type="entry name" value="ABC_tran"/>
    <property type="match status" value="1"/>
</dbReference>